<name>A0A6P1GAY6_9RICK</name>
<feature type="compositionally biased region" description="Basic and acidic residues" evidence="1">
    <location>
        <begin position="16"/>
        <end position="28"/>
    </location>
</feature>
<keyword evidence="3" id="KW-1185">Reference proteome</keyword>
<dbReference type="AlphaFoldDB" id="A0A6P1GAY6"/>
<gene>
    <name evidence="2" type="ORF">GP480_02660</name>
</gene>
<evidence type="ECO:0000256" key="1">
    <source>
        <dbReference type="SAM" id="MobiDB-lite"/>
    </source>
</evidence>
<dbReference type="Proteomes" id="UP000464912">
    <property type="component" value="Chromosome"/>
</dbReference>
<dbReference type="EMBL" id="CP047224">
    <property type="protein sequence ID" value="QHD65334.1"/>
    <property type="molecule type" value="Genomic_DNA"/>
</dbReference>
<proteinExistence type="predicted"/>
<evidence type="ECO:0000313" key="2">
    <source>
        <dbReference type="EMBL" id="QHD65334.1"/>
    </source>
</evidence>
<sequence length="96" mass="10324">MEKSHERESQGQGDSGVREGKGDAHEKSGAANQQSLKTEPLIFLKKLRGAARVENPFGPFPQSGKPYVPSSEQAPAAQLEGEVTCTDCCKSCFKNT</sequence>
<accession>A0A6P1GAY6</accession>
<feature type="region of interest" description="Disordered" evidence="1">
    <location>
        <begin position="1"/>
        <end position="40"/>
    </location>
</feature>
<feature type="region of interest" description="Disordered" evidence="1">
    <location>
        <begin position="55"/>
        <end position="75"/>
    </location>
</feature>
<dbReference type="RefSeq" id="WP_160095633.1">
    <property type="nucleotide sequence ID" value="NZ_CP047224.1"/>
</dbReference>
<dbReference type="KEGG" id="nef:GP480_02660"/>
<evidence type="ECO:0000313" key="3">
    <source>
        <dbReference type="Proteomes" id="UP000464912"/>
    </source>
</evidence>
<organism evidence="2 3">
    <name type="scientific">Neorickettsia findlayensis</name>
    <dbReference type="NCBI Taxonomy" id="2686014"/>
    <lineage>
        <taxon>Bacteria</taxon>
        <taxon>Pseudomonadati</taxon>
        <taxon>Pseudomonadota</taxon>
        <taxon>Alphaproteobacteria</taxon>
        <taxon>Rickettsiales</taxon>
        <taxon>Anaplasmataceae</taxon>
        <taxon>Neorickettsia</taxon>
    </lineage>
</organism>
<protein>
    <submittedName>
        <fullName evidence="2">Uncharacterized protein</fullName>
    </submittedName>
</protein>
<reference evidence="2 3" key="2">
    <citation type="journal article" date="2020" name="MBio">
        <title>Isolation and Molecular Analysis of a Novel Neorickettsia Species That Causes Potomac Horse Fever.</title>
        <authorList>
            <person name="Teymournejad O."/>
            <person name="Lin M."/>
            <person name="Bekebrede H."/>
            <person name="Kamr A."/>
            <person name="Toribio R.E."/>
            <person name="Arroyo L.G."/>
            <person name="Baird J.D."/>
            <person name="Rikihisa Y."/>
        </authorList>
    </citation>
    <scope>NUCLEOTIDE SEQUENCE [LARGE SCALE GENOMIC DNA]</scope>
    <source>
        <strain evidence="2 3">Fin17</strain>
    </source>
</reference>
<reference evidence="2 3" key="1">
    <citation type="journal article" date="2020" name="MBio">
        <title>Erratum for Teymournejad et al., 'Isolation and Molecular Analysis of a Novel Neorickettsia Species That Causes Potomac Horse Fever'.</title>
        <authorList>
            <person name="Teymournejad O."/>
            <person name="Lin M."/>
            <person name="Bekebrede H."/>
            <person name="Kamr A."/>
            <person name="Toribio R.E."/>
            <person name="Arroyo L.G."/>
            <person name="Baird J.D."/>
            <person name="Rikihisa Y."/>
        </authorList>
    </citation>
    <scope>NUCLEOTIDE SEQUENCE [LARGE SCALE GENOMIC DNA]</scope>
    <source>
        <strain evidence="2 3">Fin17</strain>
    </source>
</reference>